<accession>A0ABX1ML34</accession>
<gene>
    <name evidence="7" type="primary">tpiA</name>
    <name evidence="9" type="ORF">GPA26_09280</name>
</gene>
<evidence type="ECO:0000256" key="3">
    <source>
        <dbReference type="ARBA" id="ARBA00022432"/>
    </source>
</evidence>
<comment type="catalytic activity">
    <reaction evidence="7 8">
        <text>D-glyceraldehyde 3-phosphate = dihydroxyacetone phosphate</text>
        <dbReference type="Rhea" id="RHEA:18585"/>
        <dbReference type="ChEBI" id="CHEBI:57642"/>
        <dbReference type="ChEBI" id="CHEBI:59776"/>
        <dbReference type="EC" id="5.3.1.1"/>
    </reaction>
</comment>
<dbReference type="InterPro" id="IPR035990">
    <property type="entry name" value="TIM_sf"/>
</dbReference>
<comment type="caution">
    <text evidence="9">The sequence shown here is derived from an EMBL/GenBank/DDBJ whole genome shotgun (WGS) entry which is preliminary data.</text>
</comment>
<feature type="binding site" evidence="7">
    <location>
        <position position="209"/>
    </location>
    <ligand>
        <name>substrate</name>
    </ligand>
</feature>
<dbReference type="NCBIfam" id="TIGR00419">
    <property type="entry name" value="tim"/>
    <property type="match status" value="1"/>
</dbReference>
<feature type="binding site" evidence="7">
    <location>
        <begin position="9"/>
        <end position="11"/>
    </location>
    <ligand>
        <name>substrate</name>
    </ligand>
</feature>
<dbReference type="Pfam" id="PF00121">
    <property type="entry name" value="TIM"/>
    <property type="match status" value="1"/>
</dbReference>
<comment type="subcellular location">
    <subcellularLocation>
        <location evidence="7 8">Cytoplasm</location>
    </subcellularLocation>
</comment>
<dbReference type="SUPFAM" id="SSF51351">
    <property type="entry name" value="Triosephosphate isomerase (TIM)"/>
    <property type="match status" value="1"/>
</dbReference>
<protein>
    <recommendedName>
        <fullName evidence="7 8">Triosephosphate isomerase</fullName>
        <shortName evidence="7">TIM</shortName>
        <shortName evidence="7">TPI</shortName>
        <ecNumber evidence="7 8">5.3.1.1</ecNumber>
    </recommendedName>
    <alternativeName>
        <fullName evidence="7">Triose-phosphate isomerase</fullName>
    </alternativeName>
</protein>
<dbReference type="CDD" id="cd00311">
    <property type="entry name" value="TIM"/>
    <property type="match status" value="1"/>
</dbReference>
<dbReference type="InterPro" id="IPR000652">
    <property type="entry name" value="Triosephosphate_isomerase"/>
</dbReference>
<dbReference type="EMBL" id="WTVR01000015">
    <property type="protein sequence ID" value="NMF88672.1"/>
    <property type="molecule type" value="Genomic_DNA"/>
</dbReference>
<dbReference type="InterPro" id="IPR020861">
    <property type="entry name" value="Triosephosphate_isomerase_AS"/>
</dbReference>
<evidence type="ECO:0000256" key="6">
    <source>
        <dbReference type="ARBA" id="ARBA00023235"/>
    </source>
</evidence>
<evidence type="ECO:0000256" key="2">
    <source>
        <dbReference type="ARBA" id="ARBA00007422"/>
    </source>
</evidence>
<evidence type="ECO:0000256" key="5">
    <source>
        <dbReference type="ARBA" id="ARBA00023152"/>
    </source>
</evidence>
<reference evidence="9 10" key="1">
    <citation type="submission" date="2019-12" db="EMBL/GenBank/DDBJ databases">
        <title>Comparative genomics gives insights into the taxonomy of the Azoarcus-Aromatoleum group and reveals separate origins of nif in the plant-associated Azoarcus and non-plant-associated Aromatoleum sub-groups.</title>
        <authorList>
            <person name="Lafos M."/>
            <person name="Maluk M."/>
            <person name="Batista M."/>
            <person name="Junghare M."/>
            <person name="Carmona M."/>
            <person name="Faoro H."/>
            <person name="Cruz L.M."/>
            <person name="Battistoni F."/>
            <person name="De Souza E."/>
            <person name="Pedrosa F."/>
            <person name="Chen W.-M."/>
            <person name="Poole P.S."/>
            <person name="Dixon R.A."/>
            <person name="James E.K."/>
        </authorList>
    </citation>
    <scope>NUCLEOTIDE SEQUENCE [LARGE SCALE GENOMIC DNA]</scope>
    <source>
        <strain evidence="9 10">ToN1</strain>
    </source>
</reference>
<dbReference type="HAMAP" id="MF_00147_B">
    <property type="entry name" value="TIM_B"/>
    <property type="match status" value="1"/>
</dbReference>
<keyword evidence="5 7" id="KW-0324">Glycolysis</keyword>
<dbReference type="PANTHER" id="PTHR21139">
    <property type="entry name" value="TRIOSEPHOSPHATE ISOMERASE"/>
    <property type="match status" value="1"/>
</dbReference>
<sequence>MKRKLVVGNWKMNGDRARNSALLDQLLGAMPAGMDCAVCPPFPYLSQVGEILRGSDVALGAQDVSEFADGAYTGDVSITMLGDFGVRFVIVGHSERRALHGESDVLIARKADVVLEGGLVPIVCIGETLAERESGVTEQVLHRQLDALAVTLSPEALQRIVLAYEPVWAIGTGRAATVEQVQAVLRFVRRWLGRHVSAPERSQVLYGGSVKPETAGGLFGLPDADGGLIGGASLDAQSFLEICRAATVVQGS</sequence>
<evidence type="ECO:0000256" key="4">
    <source>
        <dbReference type="ARBA" id="ARBA00022490"/>
    </source>
</evidence>
<comment type="pathway">
    <text evidence="7 8">Carbohydrate degradation; glycolysis; D-glyceraldehyde 3-phosphate from glycerone phosphate: step 1/1.</text>
</comment>
<comment type="subunit">
    <text evidence="7 8">Homodimer.</text>
</comment>
<organism evidence="9 10">
    <name type="scientific">Aromatoleum petrolei</name>
    <dbReference type="NCBI Taxonomy" id="76116"/>
    <lineage>
        <taxon>Bacteria</taxon>
        <taxon>Pseudomonadati</taxon>
        <taxon>Pseudomonadota</taxon>
        <taxon>Betaproteobacteria</taxon>
        <taxon>Rhodocyclales</taxon>
        <taxon>Rhodocyclaceae</taxon>
        <taxon>Aromatoleum</taxon>
    </lineage>
</organism>
<keyword evidence="3 7" id="KW-0312">Gluconeogenesis</keyword>
<evidence type="ECO:0000256" key="8">
    <source>
        <dbReference type="RuleBase" id="RU363013"/>
    </source>
</evidence>
<dbReference type="PROSITE" id="PS00171">
    <property type="entry name" value="TIM_1"/>
    <property type="match status" value="1"/>
</dbReference>
<comment type="pathway">
    <text evidence="7 8">Carbohydrate biosynthesis; gluconeogenesis.</text>
</comment>
<evidence type="ECO:0000313" key="9">
    <source>
        <dbReference type="EMBL" id="NMF88672.1"/>
    </source>
</evidence>
<keyword evidence="6 7" id="KW-0413">Isomerase</keyword>
<feature type="binding site" evidence="7">
    <location>
        <begin position="230"/>
        <end position="231"/>
    </location>
    <ligand>
        <name>substrate</name>
    </ligand>
</feature>
<keyword evidence="10" id="KW-1185">Reference proteome</keyword>
<dbReference type="RefSeq" id="WP_169206083.1">
    <property type="nucleotide sequence ID" value="NZ_CP059560.1"/>
</dbReference>
<keyword evidence="4 7" id="KW-0963">Cytoplasm</keyword>
<dbReference type="InterPro" id="IPR022896">
    <property type="entry name" value="TrioseP_Isoase_bac/euk"/>
</dbReference>
<dbReference type="Proteomes" id="UP000652074">
    <property type="component" value="Unassembled WGS sequence"/>
</dbReference>
<name>A0ABX1ML34_9RHOO</name>
<dbReference type="Gene3D" id="3.20.20.70">
    <property type="entry name" value="Aldolase class I"/>
    <property type="match status" value="1"/>
</dbReference>
<feature type="active site" description="Electrophile" evidence="7">
    <location>
        <position position="93"/>
    </location>
</feature>
<evidence type="ECO:0000313" key="10">
    <source>
        <dbReference type="Proteomes" id="UP000652074"/>
    </source>
</evidence>
<comment type="pathway">
    <text evidence="1">Carbohydrate metabolism; erythritol degradation.</text>
</comment>
<comment type="similarity">
    <text evidence="2 7 8">Belongs to the triosephosphate isomerase family.</text>
</comment>
<dbReference type="PROSITE" id="PS51440">
    <property type="entry name" value="TIM_2"/>
    <property type="match status" value="1"/>
</dbReference>
<dbReference type="EC" id="5.3.1.1" evidence="7 8"/>
<dbReference type="GO" id="GO:0004807">
    <property type="term" value="F:triose-phosphate isomerase activity"/>
    <property type="evidence" value="ECO:0007669"/>
    <property type="project" value="UniProtKB-EC"/>
</dbReference>
<feature type="binding site" evidence="7">
    <location>
        <position position="171"/>
    </location>
    <ligand>
        <name>substrate</name>
    </ligand>
</feature>
<proteinExistence type="inferred from homology"/>
<feature type="active site" description="Proton acceptor" evidence="7">
    <location>
        <position position="165"/>
    </location>
</feature>
<evidence type="ECO:0000256" key="1">
    <source>
        <dbReference type="ARBA" id="ARBA00004939"/>
    </source>
</evidence>
<evidence type="ECO:0000256" key="7">
    <source>
        <dbReference type="HAMAP-Rule" id="MF_00147"/>
    </source>
</evidence>
<dbReference type="InterPro" id="IPR013785">
    <property type="entry name" value="Aldolase_TIM"/>
</dbReference>
<comment type="function">
    <text evidence="7">Involved in the gluconeogenesis. Catalyzes stereospecifically the conversion of dihydroxyacetone phosphate (DHAP) to D-glyceraldehyde-3-phosphate (G3P).</text>
</comment>
<dbReference type="PANTHER" id="PTHR21139:SF42">
    <property type="entry name" value="TRIOSEPHOSPHATE ISOMERASE"/>
    <property type="match status" value="1"/>
</dbReference>